<dbReference type="InterPro" id="IPR000639">
    <property type="entry name" value="Epox_hydrolase-like"/>
</dbReference>
<name>A0A5J9W994_9POAL</name>
<sequence>MEGAAAEIRHRTVEANGISMHVAEAGGDGNGRPAIVFLHGFPELWYSWRHQMEHLAARGYRCVAPDLRGYGGTAAPPEVSAYSAFHIVGDVVGLLDALGLDKVFLVGHDWGALIAWYMCLFRPDKVIALVNTSVAFMRHIMIRAGADPDAVKTTEYFRRIYGPTYYIVRFQVSNTISYANELPRVSNHVYVH</sequence>
<dbReference type="Gramene" id="TVU43944">
    <property type="protein sequence ID" value="TVU43944"/>
    <property type="gene ID" value="EJB05_03365"/>
</dbReference>
<reference evidence="4 5" key="1">
    <citation type="journal article" date="2019" name="Sci. Rep.">
        <title>A high-quality genome of Eragrostis curvula grass provides insights into Poaceae evolution and supports new strategies to enhance forage quality.</title>
        <authorList>
            <person name="Carballo J."/>
            <person name="Santos B.A.C.M."/>
            <person name="Zappacosta D."/>
            <person name="Garbus I."/>
            <person name="Selva J.P."/>
            <person name="Gallo C.A."/>
            <person name="Diaz A."/>
            <person name="Albertini E."/>
            <person name="Caccamo M."/>
            <person name="Echenique V."/>
        </authorList>
    </citation>
    <scope>NUCLEOTIDE SEQUENCE [LARGE SCALE GENOMIC DNA]</scope>
    <source>
        <strain evidence="5">cv. Victoria</strain>
        <tissue evidence="4">Leaf</tissue>
    </source>
</reference>
<comment type="caution">
    <text evidence="4">The sequence shown here is derived from an EMBL/GenBank/DDBJ whole genome shotgun (WGS) entry which is preliminary data.</text>
</comment>
<feature type="non-terminal residue" evidence="4">
    <location>
        <position position="1"/>
    </location>
</feature>
<protein>
    <recommendedName>
        <fullName evidence="3">AB hydrolase-1 domain-containing protein</fullName>
    </recommendedName>
</protein>
<dbReference type="PANTHER" id="PTHR43329">
    <property type="entry name" value="EPOXIDE HYDROLASE"/>
    <property type="match status" value="1"/>
</dbReference>
<gene>
    <name evidence="4" type="ORF">EJB05_03365</name>
</gene>
<dbReference type="Gene3D" id="3.40.50.1820">
    <property type="entry name" value="alpha/beta hydrolase"/>
    <property type="match status" value="1"/>
</dbReference>
<feature type="domain" description="AB hydrolase-1" evidence="3">
    <location>
        <begin position="33"/>
        <end position="160"/>
    </location>
</feature>
<keyword evidence="1" id="KW-0378">Hydrolase</keyword>
<comment type="similarity">
    <text evidence="2">Belongs to the AB hydrolase superfamily. Epoxide hydrolase family.</text>
</comment>
<evidence type="ECO:0000313" key="4">
    <source>
        <dbReference type="EMBL" id="TVU43944.1"/>
    </source>
</evidence>
<dbReference type="Proteomes" id="UP000324897">
    <property type="component" value="Chromosome 5"/>
</dbReference>
<dbReference type="OrthoDB" id="7130006at2759"/>
<dbReference type="EMBL" id="RWGY01000004">
    <property type="protein sequence ID" value="TVU43944.1"/>
    <property type="molecule type" value="Genomic_DNA"/>
</dbReference>
<dbReference type="GO" id="GO:0016787">
    <property type="term" value="F:hydrolase activity"/>
    <property type="evidence" value="ECO:0007669"/>
    <property type="project" value="UniProtKB-KW"/>
</dbReference>
<accession>A0A5J9W994</accession>
<proteinExistence type="inferred from homology"/>
<dbReference type="SUPFAM" id="SSF53474">
    <property type="entry name" value="alpha/beta-Hydrolases"/>
    <property type="match status" value="1"/>
</dbReference>
<evidence type="ECO:0000259" key="3">
    <source>
        <dbReference type="Pfam" id="PF00561"/>
    </source>
</evidence>
<keyword evidence="5" id="KW-1185">Reference proteome</keyword>
<evidence type="ECO:0000313" key="5">
    <source>
        <dbReference type="Proteomes" id="UP000324897"/>
    </source>
</evidence>
<dbReference type="Pfam" id="PF00561">
    <property type="entry name" value="Abhydrolase_1"/>
    <property type="match status" value="1"/>
</dbReference>
<dbReference type="InterPro" id="IPR000073">
    <property type="entry name" value="AB_hydrolase_1"/>
</dbReference>
<dbReference type="AlphaFoldDB" id="A0A5J9W994"/>
<evidence type="ECO:0000256" key="2">
    <source>
        <dbReference type="ARBA" id="ARBA00038334"/>
    </source>
</evidence>
<dbReference type="InterPro" id="IPR029058">
    <property type="entry name" value="AB_hydrolase_fold"/>
</dbReference>
<evidence type="ECO:0000256" key="1">
    <source>
        <dbReference type="ARBA" id="ARBA00022801"/>
    </source>
</evidence>
<dbReference type="PRINTS" id="PR00412">
    <property type="entry name" value="EPOXHYDRLASE"/>
</dbReference>
<organism evidence="4 5">
    <name type="scientific">Eragrostis curvula</name>
    <name type="common">weeping love grass</name>
    <dbReference type="NCBI Taxonomy" id="38414"/>
    <lineage>
        <taxon>Eukaryota</taxon>
        <taxon>Viridiplantae</taxon>
        <taxon>Streptophyta</taxon>
        <taxon>Embryophyta</taxon>
        <taxon>Tracheophyta</taxon>
        <taxon>Spermatophyta</taxon>
        <taxon>Magnoliopsida</taxon>
        <taxon>Liliopsida</taxon>
        <taxon>Poales</taxon>
        <taxon>Poaceae</taxon>
        <taxon>PACMAD clade</taxon>
        <taxon>Chloridoideae</taxon>
        <taxon>Eragrostideae</taxon>
        <taxon>Eragrostidinae</taxon>
        <taxon>Eragrostis</taxon>
    </lineage>
</organism>